<evidence type="ECO:0000256" key="6">
    <source>
        <dbReference type="ARBA" id="ARBA00023136"/>
    </source>
</evidence>
<evidence type="ECO:0000256" key="4">
    <source>
        <dbReference type="ARBA" id="ARBA00022692"/>
    </source>
</evidence>
<dbReference type="Proteomes" id="UP000612746">
    <property type="component" value="Unassembled WGS sequence"/>
</dbReference>
<dbReference type="SUPFAM" id="SSF81338">
    <property type="entry name" value="Aquaporin-like"/>
    <property type="match status" value="1"/>
</dbReference>
<proteinExistence type="inferred from homology"/>
<feature type="transmembrane region" description="Helical" evidence="8">
    <location>
        <begin position="85"/>
        <end position="104"/>
    </location>
</feature>
<dbReference type="GO" id="GO:0015254">
    <property type="term" value="F:glycerol channel activity"/>
    <property type="evidence" value="ECO:0007669"/>
    <property type="project" value="TreeGrafter"/>
</dbReference>
<dbReference type="AlphaFoldDB" id="A0A8H7Q7Q4"/>
<dbReference type="OrthoDB" id="3222at2759"/>
<feature type="transmembrane region" description="Helical" evidence="8">
    <location>
        <begin position="156"/>
        <end position="176"/>
    </location>
</feature>
<dbReference type="InterPro" id="IPR050363">
    <property type="entry name" value="MIP/Aquaporin"/>
</dbReference>
<keyword evidence="5 8" id="KW-1133">Transmembrane helix</keyword>
<keyword evidence="10" id="KW-1185">Reference proteome</keyword>
<reference evidence="9" key="1">
    <citation type="submission" date="2020-12" db="EMBL/GenBank/DDBJ databases">
        <title>Metabolic potential, ecology and presence of endohyphal bacteria is reflected in genomic diversity of Mucoromycotina.</title>
        <authorList>
            <person name="Muszewska A."/>
            <person name="Okrasinska A."/>
            <person name="Steczkiewicz K."/>
            <person name="Drgas O."/>
            <person name="Orlowska M."/>
            <person name="Perlinska-Lenart U."/>
            <person name="Aleksandrzak-Piekarczyk T."/>
            <person name="Szatraj K."/>
            <person name="Zielenkiewicz U."/>
            <person name="Pilsyk S."/>
            <person name="Malc E."/>
            <person name="Mieczkowski P."/>
            <person name="Kruszewska J.S."/>
            <person name="Biernat P."/>
            <person name="Pawlowska J."/>
        </authorList>
    </citation>
    <scope>NUCLEOTIDE SEQUENCE</scope>
    <source>
        <strain evidence="9">WA0000051536</strain>
    </source>
</reference>
<evidence type="ECO:0000256" key="3">
    <source>
        <dbReference type="ARBA" id="ARBA00022448"/>
    </source>
</evidence>
<dbReference type="Gene3D" id="1.20.1080.10">
    <property type="entry name" value="Glycerol uptake facilitator protein"/>
    <property type="match status" value="1"/>
</dbReference>
<name>A0A8H7Q7Q4_9FUNG</name>
<dbReference type="EMBL" id="JAEPRA010000004">
    <property type="protein sequence ID" value="KAG2186664.1"/>
    <property type="molecule type" value="Genomic_DNA"/>
</dbReference>
<dbReference type="PANTHER" id="PTHR43829">
    <property type="entry name" value="AQUAPORIN OR AQUAGLYCEROPORIN RELATED"/>
    <property type="match status" value="1"/>
</dbReference>
<feature type="transmembrane region" description="Helical" evidence="8">
    <location>
        <begin position="124"/>
        <end position="144"/>
    </location>
</feature>
<feature type="transmembrane region" description="Helical" evidence="8">
    <location>
        <begin position="207"/>
        <end position="226"/>
    </location>
</feature>
<dbReference type="PRINTS" id="PR00783">
    <property type="entry name" value="MINTRINSICP"/>
</dbReference>
<dbReference type="Pfam" id="PF00230">
    <property type="entry name" value="MIP"/>
    <property type="match status" value="1"/>
</dbReference>
<sequence>MADNLIENILAKEPHSPTATIVPDKHTIITSLPDIQSSHETVIPNPLNPFGRWRQKIPVSPIIDRVLTSPVKFFVSQFREPLSEFLGTCVLLCLACGCIAQHTLSLGQSGNVYVGRALALMMPIYISGGISGGHLNPSVTLTLACFRGFPWRKVPIYIGAQLLGAFTGAAIVYGAYHESIMEFSKQNDPNVAASIFYTNALPFLSNGSAFLVELIGTAIMLLVVLGQSDEHNMPAGRNSPLVIGLVIVSIGVSFGWETGFSLNPAADLGGRCLAAMVWGHNVFTLHQGYTWVPVVAPITGGLLGGFLYEFFIDSESNRALSHRWRAHHKL</sequence>
<dbReference type="InterPro" id="IPR022357">
    <property type="entry name" value="MIP_CS"/>
</dbReference>
<comment type="subcellular location">
    <subcellularLocation>
        <location evidence="1">Membrane</location>
        <topology evidence="1">Multi-pass membrane protein</topology>
    </subcellularLocation>
</comment>
<evidence type="ECO:0000256" key="1">
    <source>
        <dbReference type="ARBA" id="ARBA00004141"/>
    </source>
</evidence>
<gene>
    <name evidence="9" type="ORF">INT44_002888</name>
</gene>
<comment type="similarity">
    <text evidence="2 7">Belongs to the MIP/aquaporin (TC 1.A.8) family.</text>
</comment>
<dbReference type="GO" id="GO:0015250">
    <property type="term" value="F:water channel activity"/>
    <property type="evidence" value="ECO:0007669"/>
    <property type="project" value="TreeGrafter"/>
</dbReference>
<evidence type="ECO:0000256" key="2">
    <source>
        <dbReference type="ARBA" id="ARBA00006175"/>
    </source>
</evidence>
<feature type="transmembrane region" description="Helical" evidence="8">
    <location>
        <begin position="238"/>
        <end position="256"/>
    </location>
</feature>
<dbReference type="PROSITE" id="PS00221">
    <property type="entry name" value="MIP"/>
    <property type="match status" value="1"/>
</dbReference>
<evidence type="ECO:0000313" key="9">
    <source>
        <dbReference type="EMBL" id="KAG2186664.1"/>
    </source>
</evidence>
<dbReference type="InterPro" id="IPR000425">
    <property type="entry name" value="MIP"/>
</dbReference>
<accession>A0A8H7Q7Q4</accession>
<evidence type="ECO:0000256" key="8">
    <source>
        <dbReference type="SAM" id="Phobius"/>
    </source>
</evidence>
<evidence type="ECO:0000256" key="5">
    <source>
        <dbReference type="ARBA" id="ARBA00022989"/>
    </source>
</evidence>
<protein>
    <recommendedName>
        <fullName evidence="11">Aquaporin</fullName>
    </recommendedName>
</protein>
<dbReference type="PANTHER" id="PTHR43829:SF9">
    <property type="entry name" value="AQUAPORIN-9"/>
    <property type="match status" value="1"/>
</dbReference>
<feature type="transmembrane region" description="Helical" evidence="8">
    <location>
        <begin position="291"/>
        <end position="311"/>
    </location>
</feature>
<organism evidence="9 10">
    <name type="scientific">Umbelopsis vinacea</name>
    <dbReference type="NCBI Taxonomy" id="44442"/>
    <lineage>
        <taxon>Eukaryota</taxon>
        <taxon>Fungi</taxon>
        <taxon>Fungi incertae sedis</taxon>
        <taxon>Mucoromycota</taxon>
        <taxon>Mucoromycotina</taxon>
        <taxon>Umbelopsidomycetes</taxon>
        <taxon>Umbelopsidales</taxon>
        <taxon>Umbelopsidaceae</taxon>
        <taxon>Umbelopsis</taxon>
    </lineage>
</organism>
<dbReference type="NCBIfam" id="TIGR00861">
    <property type="entry name" value="MIP"/>
    <property type="match status" value="1"/>
</dbReference>
<evidence type="ECO:0008006" key="11">
    <source>
        <dbReference type="Google" id="ProtNLM"/>
    </source>
</evidence>
<evidence type="ECO:0000313" key="10">
    <source>
        <dbReference type="Proteomes" id="UP000612746"/>
    </source>
</evidence>
<dbReference type="GO" id="GO:0005886">
    <property type="term" value="C:plasma membrane"/>
    <property type="evidence" value="ECO:0007669"/>
    <property type="project" value="TreeGrafter"/>
</dbReference>
<dbReference type="CDD" id="cd00333">
    <property type="entry name" value="MIP"/>
    <property type="match status" value="1"/>
</dbReference>
<comment type="caution">
    <text evidence="9">The sequence shown here is derived from an EMBL/GenBank/DDBJ whole genome shotgun (WGS) entry which is preliminary data.</text>
</comment>
<evidence type="ECO:0000256" key="7">
    <source>
        <dbReference type="RuleBase" id="RU000477"/>
    </source>
</evidence>
<dbReference type="InterPro" id="IPR023271">
    <property type="entry name" value="Aquaporin-like"/>
</dbReference>
<keyword evidence="3 7" id="KW-0813">Transport</keyword>
<keyword evidence="4 7" id="KW-0812">Transmembrane</keyword>
<keyword evidence="6 8" id="KW-0472">Membrane</keyword>